<dbReference type="HOGENOM" id="CLU_002755_1_2_4"/>
<dbReference type="Gene3D" id="2.40.420.20">
    <property type="match status" value="1"/>
</dbReference>
<keyword evidence="6" id="KW-1185">Reference proteome</keyword>
<feature type="chain" id="PRO_5004317100" evidence="3">
    <location>
        <begin position="32"/>
        <end position="1405"/>
    </location>
</feature>
<dbReference type="SUPFAM" id="SSF111369">
    <property type="entry name" value="HlyD-like secretion proteins"/>
    <property type="match status" value="1"/>
</dbReference>
<dbReference type="GO" id="GO:0005886">
    <property type="term" value="C:plasma membrane"/>
    <property type="evidence" value="ECO:0007669"/>
    <property type="project" value="TreeGrafter"/>
</dbReference>
<dbReference type="Gene3D" id="1.20.1640.10">
    <property type="entry name" value="Multidrug efflux transporter AcrB transmembrane domain"/>
    <property type="match status" value="2"/>
</dbReference>
<dbReference type="Gene3D" id="3.30.2090.10">
    <property type="entry name" value="Multidrug efflux transporter AcrB TolC docking domain, DN and DC subdomains"/>
    <property type="match status" value="2"/>
</dbReference>
<dbReference type="PANTHER" id="PTHR32063:SF77">
    <property type="entry name" value="ACR FAMILY TRANSPORT PROTEIN"/>
    <property type="match status" value="1"/>
</dbReference>
<feature type="transmembrane region" description="Helical" evidence="2">
    <location>
        <begin position="1351"/>
        <end position="1374"/>
    </location>
</feature>
<reference evidence="5 6" key="1">
    <citation type="journal article" date="2002" name="Nature">
        <title>Genome sequence of the plant pathogen Ralstonia solanacearum.</title>
        <authorList>
            <person name="Salanoubat M."/>
            <person name="Genin S."/>
            <person name="Artiguenave F."/>
            <person name="Gouzy J."/>
            <person name="Mangenot S."/>
            <person name="Arlat M."/>
            <person name="Billault A."/>
            <person name="Brottier P."/>
            <person name="Camus J.C."/>
            <person name="Cattolico L."/>
            <person name="Chandler M."/>
            <person name="Choisne N."/>
            <person name="Claudel-Renard C."/>
            <person name="Cunnac S."/>
            <person name="Demange N."/>
            <person name="Gaspin C."/>
            <person name="Lavie M."/>
            <person name="Moisan A."/>
            <person name="Robert C."/>
            <person name="Saurin W."/>
            <person name="Schiex T."/>
            <person name="Siguier P."/>
            <person name="Thebault P."/>
            <person name="Whalen M."/>
            <person name="Wincker P."/>
            <person name="Levy M."/>
            <person name="Weissenbach J."/>
            <person name="Boucher C.A."/>
        </authorList>
    </citation>
    <scope>NUCLEOTIDE SEQUENCE [LARGE SCALE GENOMIC DNA]</scope>
    <source>
        <strain evidence="6">ATCC BAA-1114 / GMI1000</strain>
    </source>
</reference>
<keyword evidence="5" id="KW-0449">Lipoprotein</keyword>
<sequence length="1405" mass="149656">MIGLRVWMAGLVPVMACVLAACGRHPADAQAANAKPALTVDVVRLNQRVWPRAVTASGAVQAWQEASIGAEVSGLKLADVLVNVGDVVRQGQLLARLSDETVRTDLAAQRAALAEAEAAAAQAAGEAHRAHELDKSGAISQQELIQYDTQAKTAAAKLASARAQFDSQQIRLRYTRVLAPDDGVISARSATVGAVVSAGTELFKLIRKNRLEWRAEVHGDLLPGIRPGQAARLRRMDGGTVAGRVRQIAPTVDASTRNGLVYIDLPAEAGGPGGVKAGMYLSGEILLGDAPAATLPETAVFSRDGYDYAMVLGAHDHVRQVKVAVGRRQDGQVEVTQGIGPADAVVAIGRGLPERRRCGAPGGPRRGGVRAGGGGAMNFSAWAIRKPIPSILLFILITVAGLVSFRMLSIQNFPDIDFPAVSVTATLPGATPSQMETEVTRKVEDSIASIGAIKHISSTINDGSSTTMVEFQLEKDVQEAVNDVRDAVSRIRAQLPSDVQEPVISRVTFASMPVLTYAVQATGMDAEDLSWYVDNTVNKRLLSVRGVAKVTRQGGADREVRVQLDPVRLQALNVTAAEISVQLRGMQQEAPGGRGNIGGQEQAVRTLGTVKSAAELARMDIPLSDGRRIRLSDVADVRDTAAEPRQMALLEGKPVVSFQVFRSRGASEISVAQDVRAAIAGLQAERPNVRVTEVYNLVKPVSDAYRASMHALYEGAILAVLVVWLFLRDWRATFVSAVALPLSIIPTFAAMQMLGFTLNGVTLLALTLVVGILVDDAIVEVENIVRHLRNGKPPFEAAMEAAQEIGLAVIATSLTLVAVFLPTAFMGGISGKFFRQFGWTASIAVLASLLVARLLTPMMAAYLLKPQREGNRDGWIMTRYLRAARWCLAHPWRTSGMAAAFLAASVAIIGLIPATFLPPEDWAQLQMTVEMPPGSTIAQTREATERVRQVVRTHKDVRQVYTAIGSGVMAGVPGSSGGEVRTGTLTISLTGRHERHISQQQVQRELRERLESVPGVRIAFGAVGSGEQLQIVLTGDDPATLQAAARDVMRDLRSVPGLGAITSSASLLRPEIVIRPDFARAAQQGVTAAAIGQAVRVATAGDYDVNLPKLNLPERQVYIRVELDPAARHQIDTIRQLRVPGRNGAVPLENIADIALSSGPAQIDRFDRSRNVTISVGLEGGALGEVNQAVEALPSVRKLPPGVHRIASGDVEGMQELFGGFLLAMFAGVLCVYAVLVLLFHDFTQPVTILAALPLSVGGAFGLLALFGFSLSLPALIGLLMLMGIVTKNSILLVEYAIVARRDFGMSRTEALIDACHKRARPIVMTTVAMTAGMVPMALGLEGDAGFRAPMAVAVIGGLLTSTLLSLLVVPVVFEKVDDLKVWVLRKLPGAHHRQAGTQASPPQV</sequence>
<dbReference type="InterPro" id="IPR027463">
    <property type="entry name" value="AcrB_DN_DC_subdom"/>
</dbReference>
<evidence type="ECO:0000256" key="1">
    <source>
        <dbReference type="ARBA" id="ARBA00009477"/>
    </source>
</evidence>
<dbReference type="Gene3D" id="3.30.70.1320">
    <property type="entry name" value="Multidrug efflux transporter AcrB pore domain like"/>
    <property type="match status" value="1"/>
</dbReference>
<dbReference type="InterPro" id="IPR058624">
    <property type="entry name" value="MdtA-like_HH"/>
</dbReference>
<feature type="transmembrane region" description="Helical" evidence="2">
    <location>
        <begin position="1217"/>
        <end position="1240"/>
    </location>
</feature>
<dbReference type="Gene3D" id="2.40.50.100">
    <property type="match status" value="1"/>
</dbReference>
<dbReference type="Gene3D" id="3.30.70.1430">
    <property type="entry name" value="Multidrug efflux transporter AcrB pore domain"/>
    <property type="match status" value="2"/>
</dbReference>
<feature type="domain" description="Multidrug resistance protein MdtA-like alpha-helical hairpin" evidence="4">
    <location>
        <begin position="106"/>
        <end position="175"/>
    </location>
</feature>
<dbReference type="KEGG" id="rso:RSp0670"/>
<dbReference type="eggNOG" id="COG0841">
    <property type="taxonomic scope" value="Bacteria"/>
</dbReference>
<feature type="transmembrane region" description="Helical" evidence="2">
    <location>
        <begin position="898"/>
        <end position="917"/>
    </location>
</feature>
<evidence type="ECO:0000259" key="4">
    <source>
        <dbReference type="Pfam" id="PF25876"/>
    </source>
</evidence>
<dbReference type="PANTHER" id="PTHR32063">
    <property type="match status" value="1"/>
</dbReference>
<dbReference type="NCBIfam" id="TIGR01730">
    <property type="entry name" value="RND_mfp"/>
    <property type="match status" value="1"/>
</dbReference>
<accession>Q8XS11</accession>
<dbReference type="eggNOG" id="COG0845">
    <property type="taxonomic scope" value="Bacteria"/>
</dbReference>
<feature type="transmembrane region" description="Helical" evidence="2">
    <location>
        <begin position="761"/>
        <end position="785"/>
    </location>
</feature>
<dbReference type="EMBL" id="AL646053">
    <property type="protein sequence ID" value="CAD17821.1"/>
    <property type="molecule type" value="Genomic_DNA"/>
</dbReference>
<evidence type="ECO:0000313" key="5">
    <source>
        <dbReference type="EMBL" id="CAD17821.1"/>
    </source>
</evidence>
<evidence type="ECO:0000256" key="3">
    <source>
        <dbReference type="SAM" id="SignalP"/>
    </source>
</evidence>
<organism evidence="5 6">
    <name type="scientific">Ralstonia nicotianae (strain ATCC BAA-1114 / GMI1000)</name>
    <name type="common">Ralstonia solanacearum</name>
    <dbReference type="NCBI Taxonomy" id="267608"/>
    <lineage>
        <taxon>Bacteria</taxon>
        <taxon>Pseudomonadati</taxon>
        <taxon>Pseudomonadota</taxon>
        <taxon>Betaproteobacteria</taxon>
        <taxon>Burkholderiales</taxon>
        <taxon>Burkholderiaceae</taxon>
        <taxon>Ralstonia</taxon>
        <taxon>Ralstonia solanacearum species complex</taxon>
    </lineage>
</organism>
<dbReference type="GO" id="GO:0042910">
    <property type="term" value="F:xenobiotic transmembrane transporter activity"/>
    <property type="evidence" value="ECO:0007669"/>
    <property type="project" value="TreeGrafter"/>
</dbReference>
<dbReference type="InterPro" id="IPR001036">
    <property type="entry name" value="Acrflvin-R"/>
</dbReference>
<keyword evidence="2 5" id="KW-0812">Transmembrane</keyword>
<proteinExistence type="inferred from homology"/>
<dbReference type="Gene3D" id="2.40.30.170">
    <property type="match status" value="1"/>
</dbReference>
<dbReference type="Gene3D" id="3.30.70.1440">
    <property type="entry name" value="Multidrug efflux transporter AcrB pore domain"/>
    <property type="match status" value="1"/>
</dbReference>
<feature type="transmembrane region" description="Helical" evidence="2">
    <location>
        <begin position="837"/>
        <end position="864"/>
    </location>
</feature>
<feature type="transmembrane region" description="Helical" evidence="2">
    <location>
        <begin position="1247"/>
        <end position="1269"/>
    </location>
</feature>
<geneLocation type="plasmid" evidence="6">
    <name>megaplasmid Rsp</name>
</geneLocation>
<feature type="transmembrane region" description="Helical" evidence="2">
    <location>
        <begin position="1320"/>
        <end position="1339"/>
    </location>
</feature>
<dbReference type="Pfam" id="PF00873">
    <property type="entry name" value="ACR_tran"/>
    <property type="match status" value="1"/>
</dbReference>
<dbReference type="Gene3D" id="1.10.287.470">
    <property type="entry name" value="Helix hairpin bin"/>
    <property type="match status" value="1"/>
</dbReference>
<dbReference type="Proteomes" id="UP000001436">
    <property type="component" value="Plasmid pGMI1000MP"/>
</dbReference>
<feature type="transmembrane region" description="Helical" evidence="2">
    <location>
        <begin position="707"/>
        <end position="727"/>
    </location>
</feature>
<dbReference type="Pfam" id="PF25876">
    <property type="entry name" value="HH_MFP_RND"/>
    <property type="match status" value="1"/>
</dbReference>
<dbReference type="STRING" id="267608.RSp0670"/>
<protein>
    <submittedName>
        <fullName evidence="5">Probable transporter lipoprotein transmembrane</fullName>
    </submittedName>
</protein>
<keyword evidence="3" id="KW-0732">Signal</keyword>
<name>Q8XS11_RALN1</name>
<keyword evidence="2" id="KW-1133">Transmembrane helix</keyword>
<dbReference type="PRINTS" id="PR00702">
    <property type="entry name" value="ACRIFLAVINRP"/>
</dbReference>
<gene>
    <name evidence="5" type="ordered locus">RSp0670</name>
</gene>
<feature type="transmembrane region" description="Helical" evidence="2">
    <location>
        <begin position="734"/>
        <end position="755"/>
    </location>
</feature>
<evidence type="ECO:0000256" key="2">
    <source>
        <dbReference type="SAM" id="Phobius"/>
    </source>
</evidence>
<evidence type="ECO:0000313" key="6">
    <source>
        <dbReference type="Proteomes" id="UP000001436"/>
    </source>
</evidence>
<keyword evidence="2" id="KW-0472">Membrane</keyword>
<dbReference type="EnsemblBacteria" id="CAD17821">
    <property type="protein sequence ID" value="CAD17821"/>
    <property type="gene ID" value="RSp0670"/>
</dbReference>
<comment type="similarity">
    <text evidence="1">Belongs to the membrane fusion protein (MFP) (TC 8.A.1) family.</text>
</comment>
<dbReference type="SUPFAM" id="SSF82693">
    <property type="entry name" value="Multidrug efflux transporter AcrB pore domain, PN1, PN2, PC1 and PC2 subdomains"/>
    <property type="match status" value="3"/>
</dbReference>
<dbReference type="SUPFAM" id="SSF82866">
    <property type="entry name" value="Multidrug efflux transporter AcrB transmembrane domain"/>
    <property type="match status" value="2"/>
</dbReference>
<dbReference type="InterPro" id="IPR006143">
    <property type="entry name" value="RND_pump_MFP"/>
</dbReference>
<feature type="transmembrane region" description="Helical" evidence="2">
    <location>
        <begin position="805"/>
        <end position="825"/>
    </location>
</feature>
<feature type="signal peptide" evidence="3">
    <location>
        <begin position="1"/>
        <end position="31"/>
    </location>
</feature>
<feature type="transmembrane region" description="Helical" evidence="2">
    <location>
        <begin position="1275"/>
        <end position="1299"/>
    </location>
</feature>
<dbReference type="SUPFAM" id="SSF82714">
    <property type="entry name" value="Multidrug efflux transporter AcrB TolC docking domain, DN and DC subdomains"/>
    <property type="match status" value="2"/>
</dbReference>
<dbReference type="PROSITE" id="PS51257">
    <property type="entry name" value="PROKAR_LIPOPROTEIN"/>
    <property type="match status" value="1"/>
</dbReference>